<evidence type="ECO:0000256" key="8">
    <source>
        <dbReference type="SAM" id="MobiDB-lite"/>
    </source>
</evidence>
<evidence type="ECO:0000256" key="7">
    <source>
        <dbReference type="PROSITE-ProRule" id="PRU00042"/>
    </source>
</evidence>
<keyword evidence="4 7" id="KW-0863">Zinc-finger</keyword>
<evidence type="ECO:0000313" key="11">
    <source>
        <dbReference type="Proteomes" id="UP001480595"/>
    </source>
</evidence>
<name>A0ABR1VGE6_9PEZI</name>
<dbReference type="PANTHER" id="PTHR24394:SF44">
    <property type="entry name" value="ZINC FINGER PROTEIN 271-LIKE"/>
    <property type="match status" value="1"/>
</dbReference>
<dbReference type="EMBL" id="JAQQWL010000006">
    <property type="protein sequence ID" value="KAK8069381.1"/>
    <property type="molecule type" value="Genomic_DNA"/>
</dbReference>
<dbReference type="RefSeq" id="XP_066716675.1">
    <property type="nucleotide sequence ID" value="XM_066857406.1"/>
</dbReference>
<dbReference type="Gene3D" id="3.30.160.60">
    <property type="entry name" value="Classic Zinc Finger"/>
    <property type="match status" value="2"/>
</dbReference>
<evidence type="ECO:0000256" key="4">
    <source>
        <dbReference type="ARBA" id="ARBA00022771"/>
    </source>
</evidence>
<keyword evidence="6" id="KW-0539">Nucleus</keyword>
<organism evidence="10 11">
    <name type="scientific">Apiospora phragmitis</name>
    <dbReference type="NCBI Taxonomy" id="2905665"/>
    <lineage>
        <taxon>Eukaryota</taxon>
        <taxon>Fungi</taxon>
        <taxon>Dikarya</taxon>
        <taxon>Ascomycota</taxon>
        <taxon>Pezizomycotina</taxon>
        <taxon>Sordariomycetes</taxon>
        <taxon>Xylariomycetidae</taxon>
        <taxon>Amphisphaeriales</taxon>
        <taxon>Apiosporaceae</taxon>
        <taxon>Apiospora</taxon>
    </lineage>
</organism>
<keyword evidence="5" id="KW-0862">Zinc</keyword>
<feature type="region of interest" description="Disordered" evidence="8">
    <location>
        <begin position="251"/>
        <end position="286"/>
    </location>
</feature>
<reference evidence="10 11" key="1">
    <citation type="submission" date="2023-01" db="EMBL/GenBank/DDBJ databases">
        <title>Analysis of 21 Apiospora genomes using comparative genomics revels a genus with tremendous synthesis potential of carbohydrate active enzymes and secondary metabolites.</title>
        <authorList>
            <person name="Sorensen T."/>
        </authorList>
    </citation>
    <scope>NUCLEOTIDE SEQUENCE [LARGE SCALE GENOMIC DNA]</scope>
    <source>
        <strain evidence="10 11">CBS 135458</strain>
    </source>
</reference>
<dbReference type="PROSITE" id="PS00028">
    <property type="entry name" value="ZINC_FINGER_C2H2_1"/>
    <property type="match status" value="2"/>
</dbReference>
<comment type="caution">
    <text evidence="10">The sequence shown here is derived from an EMBL/GenBank/DDBJ whole genome shotgun (WGS) entry which is preliminary data.</text>
</comment>
<evidence type="ECO:0000259" key="9">
    <source>
        <dbReference type="PROSITE" id="PS50157"/>
    </source>
</evidence>
<evidence type="ECO:0000313" key="10">
    <source>
        <dbReference type="EMBL" id="KAK8069381.1"/>
    </source>
</evidence>
<comment type="subcellular location">
    <subcellularLocation>
        <location evidence="1">Nucleus</location>
    </subcellularLocation>
</comment>
<dbReference type="Pfam" id="PF00096">
    <property type="entry name" value="zf-C2H2"/>
    <property type="match status" value="1"/>
</dbReference>
<dbReference type="PROSITE" id="PS50157">
    <property type="entry name" value="ZINC_FINGER_C2H2_2"/>
    <property type="match status" value="2"/>
</dbReference>
<evidence type="ECO:0000256" key="6">
    <source>
        <dbReference type="ARBA" id="ARBA00023242"/>
    </source>
</evidence>
<protein>
    <submittedName>
        <fullName evidence="10">Zinc finger protein</fullName>
    </submittedName>
</protein>
<feature type="domain" description="C2H2-type" evidence="9">
    <location>
        <begin position="324"/>
        <end position="351"/>
    </location>
</feature>
<dbReference type="InterPro" id="IPR013087">
    <property type="entry name" value="Znf_C2H2_type"/>
</dbReference>
<dbReference type="SMART" id="SM00355">
    <property type="entry name" value="ZnF_C2H2"/>
    <property type="match status" value="4"/>
</dbReference>
<dbReference type="GeneID" id="92090469"/>
<dbReference type="SUPFAM" id="SSF57667">
    <property type="entry name" value="beta-beta-alpha zinc fingers"/>
    <property type="match status" value="1"/>
</dbReference>
<proteinExistence type="predicted"/>
<evidence type="ECO:0000256" key="1">
    <source>
        <dbReference type="ARBA" id="ARBA00004123"/>
    </source>
</evidence>
<keyword evidence="3" id="KW-0677">Repeat</keyword>
<dbReference type="PANTHER" id="PTHR24394">
    <property type="entry name" value="ZINC FINGER PROTEIN"/>
    <property type="match status" value="1"/>
</dbReference>
<feature type="domain" description="C2H2-type" evidence="9">
    <location>
        <begin position="296"/>
        <end position="323"/>
    </location>
</feature>
<dbReference type="Proteomes" id="UP001480595">
    <property type="component" value="Unassembled WGS sequence"/>
</dbReference>
<dbReference type="InterPro" id="IPR036236">
    <property type="entry name" value="Znf_C2H2_sf"/>
</dbReference>
<keyword evidence="11" id="KW-1185">Reference proteome</keyword>
<evidence type="ECO:0000256" key="2">
    <source>
        <dbReference type="ARBA" id="ARBA00022723"/>
    </source>
</evidence>
<evidence type="ECO:0000256" key="3">
    <source>
        <dbReference type="ARBA" id="ARBA00022737"/>
    </source>
</evidence>
<sequence length="404" mass="46672">MRLIFFSFLVEEKHVDMARIEVSNAALCLDYLNMPGFRTANITINLVPSGYYAFMNYAAPYWLRHLENGLTQADYDCDLLLELQEPVEAFLAIHFTAPTKQFYRSQDNVRKLQFFRAFKFYDNLETAVVSTRKELTFLGEMKPGEVALDLASVVCTVRGYLEAAYLNATEKVDRDSLERIYGENMFKCPRLSCHYFYLGFQTPQQRESHVEKHTRPFRCDIISCPSSTMGMSTMKELIKHKKDIHTIIQEDDEDDFPEETELAPPRSPKPAETTTKPREPKAPKPLKVKRARITEYRCPQCQKVFSKKFNLDSHMITHGGRRDFLCNVCGMGFARENDRTRHQATHQEKEYECGGTLNNGQSWGCHKKFARADTLKNHHNSVAGRACIQPYLQRQQESLYGPSL</sequence>
<accession>A0ABR1VGE6</accession>
<keyword evidence="2" id="KW-0479">Metal-binding</keyword>
<feature type="compositionally biased region" description="Acidic residues" evidence="8">
    <location>
        <begin position="251"/>
        <end position="261"/>
    </location>
</feature>
<gene>
    <name evidence="10" type="ORF">PG994_005997</name>
</gene>
<evidence type="ECO:0000256" key="5">
    <source>
        <dbReference type="ARBA" id="ARBA00022833"/>
    </source>
</evidence>